<dbReference type="GO" id="GO:0016020">
    <property type="term" value="C:membrane"/>
    <property type="evidence" value="ECO:0007669"/>
    <property type="project" value="InterPro"/>
</dbReference>
<dbReference type="PANTHER" id="PTHR24421">
    <property type="entry name" value="NITRATE/NITRITE SENSOR PROTEIN NARX-RELATED"/>
    <property type="match status" value="1"/>
</dbReference>
<keyword evidence="4" id="KW-0808">Transferase</keyword>
<dbReference type="SMART" id="SM00387">
    <property type="entry name" value="HATPase_c"/>
    <property type="match status" value="1"/>
</dbReference>
<dbReference type="PROSITE" id="PS50109">
    <property type="entry name" value="HIS_KIN"/>
    <property type="match status" value="1"/>
</dbReference>
<keyword evidence="9" id="KW-1133">Transmembrane helix</keyword>
<evidence type="ECO:0000256" key="9">
    <source>
        <dbReference type="SAM" id="Phobius"/>
    </source>
</evidence>
<gene>
    <name evidence="11" type="ORF">B7C51_11355</name>
</gene>
<keyword evidence="9" id="KW-0812">Transmembrane</keyword>
<protein>
    <recommendedName>
        <fullName evidence="2">histidine kinase</fullName>
        <ecNumber evidence="2">2.7.13.3</ecNumber>
    </recommendedName>
</protein>
<evidence type="ECO:0000256" key="6">
    <source>
        <dbReference type="ARBA" id="ARBA00022777"/>
    </source>
</evidence>
<evidence type="ECO:0000313" key="11">
    <source>
        <dbReference type="EMBL" id="ARF68281.1"/>
    </source>
</evidence>
<evidence type="ECO:0000256" key="3">
    <source>
        <dbReference type="ARBA" id="ARBA00022553"/>
    </source>
</evidence>
<evidence type="ECO:0000256" key="2">
    <source>
        <dbReference type="ARBA" id="ARBA00012438"/>
    </source>
</evidence>
<keyword evidence="6" id="KW-0418">Kinase</keyword>
<comment type="catalytic activity">
    <reaction evidence="1">
        <text>ATP + protein L-histidine = ADP + protein N-phospho-L-histidine.</text>
        <dbReference type="EC" id="2.7.13.3"/>
    </reaction>
</comment>
<dbReference type="Pfam" id="PF07730">
    <property type="entry name" value="HisKA_3"/>
    <property type="match status" value="1"/>
</dbReference>
<keyword evidence="5" id="KW-0547">Nucleotide-binding</keyword>
<evidence type="ECO:0000256" key="7">
    <source>
        <dbReference type="ARBA" id="ARBA00022840"/>
    </source>
</evidence>
<dbReference type="EC" id="2.7.13.3" evidence="2"/>
<dbReference type="AlphaFoldDB" id="A0A1V0UT11"/>
<keyword evidence="3" id="KW-0597">Phosphoprotein</keyword>
<proteinExistence type="predicted"/>
<dbReference type="InterPro" id="IPR003594">
    <property type="entry name" value="HATPase_dom"/>
</dbReference>
<dbReference type="Pfam" id="PF02518">
    <property type="entry name" value="HATPase_c"/>
    <property type="match status" value="1"/>
</dbReference>
<dbReference type="Gene3D" id="3.30.450.20">
    <property type="entry name" value="PAS domain"/>
    <property type="match status" value="1"/>
</dbReference>
<dbReference type="EMBL" id="CP020557">
    <property type="protein sequence ID" value="ARF68281.1"/>
    <property type="molecule type" value="Genomic_DNA"/>
</dbReference>
<dbReference type="GO" id="GO:0000155">
    <property type="term" value="F:phosphorelay sensor kinase activity"/>
    <property type="evidence" value="ECO:0007669"/>
    <property type="project" value="InterPro"/>
</dbReference>
<keyword evidence="9" id="KW-0472">Membrane</keyword>
<dbReference type="SUPFAM" id="SSF55785">
    <property type="entry name" value="PYP-like sensor domain (PAS domain)"/>
    <property type="match status" value="1"/>
</dbReference>
<evidence type="ECO:0000256" key="4">
    <source>
        <dbReference type="ARBA" id="ARBA00022679"/>
    </source>
</evidence>
<sequence>MNTGRKRYGRMAFFLLMNGLLTVMTSLLIVISIFAMMGVQLTDRVRLLPVFIFVLVVTTAFFIIIYWQGRWLRTEQQMLSNVFEHISDGVLVLNKYLEIVKSNPAARELLQLPEDAKKISYCSLCSNYPGLEKLCDYDSCYVATHQHEPVEVQIRTPVSESASVTVTTSEYEDPDHGPMFILRVRKVGDERKEEQEKIAKMITRSILQAQENERKRISRELHDGIGQQLYIMMIHLGMIKAEAEGQDSIINRLGELEESTRLLIQDVRHLSAELRPSTLDDIGLVAALRNYIQDYSHKFGIQVHFAYEGSKERFPAPVETALYRICQEALINAAKYAQTENIHILLDREPDQARLSVQDFGVGFELKPGTARGVGLYSMEERAGILGGSVTITSQKTKGTKIEVRIPFTEGGDQ</sequence>
<keyword evidence="7" id="KW-0067">ATP-binding</keyword>
<evidence type="ECO:0000259" key="10">
    <source>
        <dbReference type="PROSITE" id="PS50109"/>
    </source>
</evidence>
<dbReference type="PANTHER" id="PTHR24421:SF10">
    <property type="entry name" value="NITRATE_NITRITE SENSOR PROTEIN NARQ"/>
    <property type="match status" value="1"/>
</dbReference>
<evidence type="ECO:0000256" key="8">
    <source>
        <dbReference type="ARBA" id="ARBA00023012"/>
    </source>
</evidence>
<dbReference type="SUPFAM" id="SSF55874">
    <property type="entry name" value="ATPase domain of HSP90 chaperone/DNA topoisomerase II/histidine kinase"/>
    <property type="match status" value="1"/>
</dbReference>
<feature type="transmembrane region" description="Helical" evidence="9">
    <location>
        <begin position="47"/>
        <end position="67"/>
    </location>
</feature>
<evidence type="ECO:0000256" key="5">
    <source>
        <dbReference type="ARBA" id="ARBA00022741"/>
    </source>
</evidence>
<name>A0A1V0UT11_9BACL</name>
<feature type="transmembrane region" description="Helical" evidence="9">
    <location>
        <begin position="12"/>
        <end position="35"/>
    </location>
</feature>
<dbReference type="RefSeq" id="WP_083039979.1">
    <property type="nucleotide sequence ID" value="NZ_CP020557.1"/>
</dbReference>
<dbReference type="InterPro" id="IPR035965">
    <property type="entry name" value="PAS-like_dom_sf"/>
</dbReference>
<feature type="domain" description="Histidine kinase" evidence="10">
    <location>
        <begin position="216"/>
        <end position="410"/>
    </location>
</feature>
<dbReference type="Gene3D" id="1.20.5.1930">
    <property type="match status" value="1"/>
</dbReference>
<evidence type="ECO:0000256" key="1">
    <source>
        <dbReference type="ARBA" id="ARBA00000085"/>
    </source>
</evidence>
<dbReference type="InterPro" id="IPR036890">
    <property type="entry name" value="HATPase_C_sf"/>
</dbReference>
<dbReference type="Gene3D" id="3.30.565.10">
    <property type="entry name" value="Histidine kinase-like ATPase, C-terminal domain"/>
    <property type="match status" value="1"/>
</dbReference>
<evidence type="ECO:0000313" key="12">
    <source>
        <dbReference type="Proteomes" id="UP000192727"/>
    </source>
</evidence>
<dbReference type="Proteomes" id="UP000192727">
    <property type="component" value="Chromosome"/>
</dbReference>
<organism evidence="11 12">
    <name type="scientific">Paenibacillus larvae subsp. pulvifaciens</name>
    <dbReference type="NCBI Taxonomy" id="1477"/>
    <lineage>
        <taxon>Bacteria</taxon>
        <taxon>Bacillati</taxon>
        <taxon>Bacillota</taxon>
        <taxon>Bacilli</taxon>
        <taxon>Bacillales</taxon>
        <taxon>Paenibacillaceae</taxon>
        <taxon>Paenibacillus</taxon>
    </lineage>
</organism>
<accession>A0A1V0UT11</accession>
<reference evidence="11 12" key="1">
    <citation type="submission" date="2017-03" db="EMBL/GenBank/DDBJ databases">
        <title>Paenibacillus larvae genome sequencing.</title>
        <authorList>
            <person name="Dingman D.W."/>
        </authorList>
    </citation>
    <scope>NUCLEOTIDE SEQUENCE [LARGE SCALE GENOMIC DNA]</scope>
    <source>
        <strain evidence="11 12">SAG 10367</strain>
    </source>
</reference>
<dbReference type="InterPro" id="IPR050482">
    <property type="entry name" value="Sensor_HK_TwoCompSys"/>
</dbReference>
<keyword evidence="8" id="KW-0902">Two-component regulatory system</keyword>
<dbReference type="CDD" id="cd16917">
    <property type="entry name" value="HATPase_UhpB-NarQ-NarX-like"/>
    <property type="match status" value="1"/>
</dbReference>
<dbReference type="InterPro" id="IPR011712">
    <property type="entry name" value="Sig_transdc_His_kin_sub3_dim/P"/>
</dbReference>
<dbReference type="GO" id="GO:0005524">
    <property type="term" value="F:ATP binding"/>
    <property type="evidence" value="ECO:0007669"/>
    <property type="project" value="UniProtKB-KW"/>
</dbReference>
<dbReference type="GO" id="GO:0046983">
    <property type="term" value="F:protein dimerization activity"/>
    <property type="evidence" value="ECO:0007669"/>
    <property type="project" value="InterPro"/>
</dbReference>
<dbReference type="InterPro" id="IPR005467">
    <property type="entry name" value="His_kinase_dom"/>
</dbReference>